<proteinExistence type="predicted"/>
<comment type="caution">
    <text evidence="2">The sequence shown here is derived from an EMBL/GenBank/DDBJ whole genome shotgun (WGS) entry which is preliminary data.</text>
</comment>
<keyword evidence="3" id="KW-1185">Reference proteome</keyword>
<dbReference type="AlphaFoldDB" id="A0AAD7ISC6"/>
<reference evidence="2" key="1">
    <citation type="submission" date="2023-03" db="EMBL/GenBank/DDBJ databases">
        <title>Massive genome expansion in bonnet fungi (Mycena s.s.) driven by repeated elements and novel gene families across ecological guilds.</title>
        <authorList>
            <consortium name="Lawrence Berkeley National Laboratory"/>
            <person name="Harder C.B."/>
            <person name="Miyauchi S."/>
            <person name="Viragh M."/>
            <person name="Kuo A."/>
            <person name="Thoen E."/>
            <person name="Andreopoulos B."/>
            <person name="Lu D."/>
            <person name="Skrede I."/>
            <person name="Drula E."/>
            <person name="Henrissat B."/>
            <person name="Morin E."/>
            <person name="Kohler A."/>
            <person name="Barry K."/>
            <person name="LaButti K."/>
            <person name="Morin E."/>
            <person name="Salamov A."/>
            <person name="Lipzen A."/>
            <person name="Mereny Z."/>
            <person name="Hegedus B."/>
            <person name="Baldrian P."/>
            <person name="Stursova M."/>
            <person name="Weitz H."/>
            <person name="Taylor A."/>
            <person name="Grigoriev I.V."/>
            <person name="Nagy L.G."/>
            <person name="Martin F."/>
            <person name="Kauserud H."/>
        </authorList>
    </citation>
    <scope>NUCLEOTIDE SEQUENCE</scope>
    <source>
        <strain evidence="2">CBHHK182m</strain>
    </source>
</reference>
<dbReference type="EMBL" id="JARKIB010000072">
    <property type="protein sequence ID" value="KAJ7748617.1"/>
    <property type="molecule type" value="Genomic_DNA"/>
</dbReference>
<protein>
    <submittedName>
        <fullName evidence="2">Uncharacterized protein</fullName>
    </submittedName>
</protein>
<feature type="compositionally biased region" description="Acidic residues" evidence="1">
    <location>
        <begin position="100"/>
        <end position="116"/>
    </location>
</feature>
<evidence type="ECO:0000256" key="1">
    <source>
        <dbReference type="SAM" id="MobiDB-lite"/>
    </source>
</evidence>
<organism evidence="2 3">
    <name type="scientific">Mycena metata</name>
    <dbReference type="NCBI Taxonomy" id="1033252"/>
    <lineage>
        <taxon>Eukaryota</taxon>
        <taxon>Fungi</taxon>
        <taxon>Dikarya</taxon>
        <taxon>Basidiomycota</taxon>
        <taxon>Agaricomycotina</taxon>
        <taxon>Agaricomycetes</taxon>
        <taxon>Agaricomycetidae</taxon>
        <taxon>Agaricales</taxon>
        <taxon>Marasmiineae</taxon>
        <taxon>Mycenaceae</taxon>
        <taxon>Mycena</taxon>
    </lineage>
</organism>
<evidence type="ECO:0000313" key="2">
    <source>
        <dbReference type="EMBL" id="KAJ7748617.1"/>
    </source>
</evidence>
<accession>A0AAD7ISC6</accession>
<gene>
    <name evidence="2" type="ORF">B0H16DRAFT_1725435</name>
</gene>
<feature type="region of interest" description="Disordered" evidence="1">
    <location>
        <begin position="56"/>
        <end position="128"/>
    </location>
</feature>
<evidence type="ECO:0000313" key="3">
    <source>
        <dbReference type="Proteomes" id="UP001215598"/>
    </source>
</evidence>
<sequence length="128" mass="14357">MAGMEIFCRCGGVVGMQRSELAKFFLKNRRNTEYRAGRLEVSEKYQYLKANTAKWNPTVPRGKQNKRNRAVIAKRREKVKASAGKGKGKGRAKRVLPASDGEEEDEVDYVPGDEDEKGGSDDNTMDVE</sequence>
<dbReference type="Proteomes" id="UP001215598">
    <property type="component" value="Unassembled WGS sequence"/>
</dbReference>
<name>A0AAD7ISC6_9AGAR</name>
<feature type="compositionally biased region" description="Basic residues" evidence="1">
    <location>
        <begin position="63"/>
        <end position="78"/>
    </location>
</feature>